<accession>A0A892HWM2</accession>
<dbReference type="GeneID" id="93127773"/>
<reference evidence="1 2" key="1">
    <citation type="submission" date="2021-02" db="EMBL/GenBank/DDBJ databases">
        <title>FDA dAtabase for Regulatory Grade micrObial Sequences (FDA-ARGOS): Supporting development and validation of Infectious Disease Dx tests.</title>
        <authorList>
            <person name="Minogue T."/>
            <person name="Wolcott M."/>
            <person name="Wasieloski L."/>
            <person name="Aguilar W."/>
            <person name="Moore D."/>
            <person name="Jaissle J."/>
            <person name="Tallon L."/>
            <person name="Sadzewicz L."/>
            <person name="Zhao X."/>
            <person name="Boylan J."/>
            <person name="Ott S."/>
            <person name="Bowen H."/>
            <person name="Vavikolanu K."/>
            <person name="Mehta A."/>
            <person name="Aluvathingal J."/>
            <person name="Nadendla S."/>
            <person name="Yan Y."/>
            <person name="Sichtig H."/>
        </authorList>
    </citation>
    <scope>NUCLEOTIDE SEQUENCE [LARGE SCALE GENOMIC DNA]</scope>
    <source>
        <strain evidence="1 2">FDAARGOS_1272</strain>
    </source>
</reference>
<dbReference type="RefSeq" id="WP_045552457.1">
    <property type="nucleotide sequence ID" value="NZ_CABVPR010000006.1"/>
</dbReference>
<sequence length="126" mass="14463">MSQQLELRLYELDDKTHRVNVVTSPEGCTYTSENISDFIADLARVRAEMLPAIPLEAPPMANMQNVADDPPMRWAYDEMNDRFALLIRHPGHGWIGYSLPFETVNALQRGLQESVDHRNNQRRSPN</sequence>
<keyword evidence="2" id="KW-1185">Reference proteome</keyword>
<name>A0A892HWM2_9BURK</name>
<gene>
    <name evidence="1" type="ORF">I6K02_14020</name>
</gene>
<dbReference type="EMBL" id="CP069482">
    <property type="protein sequence ID" value="QRO76993.1"/>
    <property type="molecule type" value="Genomic_DNA"/>
</dbReference>
<dbReference type="AlphaFoldDB" id="A0A892HWM2"/>
<evidence type="ECO:0000313" key="2">
    <source>
        <dbReference type="Proteomes" id="UP000625568"/>
    </source>
</evidence>
<evidence type="ECO:0000313" key="1">
    <source>
        <dbReference type="EMBL" id="QRO76993.1"/>
    </source>
</evidence>
<proteinExistence type="predicted"/>
<organism evidence="1 2">
    <name type="scientific">Burkholderia dolosa</name>
    <dbReference type="NCBI Taxonomy" id="152500"/>
    <lineage>
        <taxon>Bacteria</taxon>
        <taxon>Pseudomonadati</taxon>
        <taxon>Pseudomonadota</taxon>
        <taxon>Betaproteobacteria</taxon>
        <taxon>Burkholderiales</taxon>
        <taxon>Burkholderiaceae</taxon>
        <taxon>Burkholderia</taxon>
        <taxon>Burkholderia cepacia complex</taxon>
    </lineage>
</organism>
<dbReference type="Proteomes" id="UP000625568">
    <property type="component" value="Chromosome 1"/>
</dbReference>
<protein>
    <submittedName>
        <fullName evidence="1">Uncharacterized protein</fullName>
    </submittedName>
</protein>